<dbReference type="STRING" id="1230453.C453_12751"/>
<keyword evidence="3" id="KW-1185">Reference proteome</keyword>
<accession>M0HIN7</accession>
<sequence>MSTGTSRHDELREEYGTLNPDGKLLTSDALDEELDEILDSSRAKVAESKCAHGSDHTVTVELTFHVDDFPEVFDDAE</sequence>
<evidence type="ECO:0000256" key="1">
    <source>
        <dbReference type="SAM" id="MobiDB-lite"/>
    </source>
</evidence>
<gene>
    <name evidence="2" type="ORF">C453_12751</name>
</gene>
<proteinExistence type="predicted"/>
<dbReference type="RefSeq" id="WP_008324974.1">
    <property type="nucleotide sequence ID" value="NZ_AOLK01000020.1"/>
</dbReference>
<protein>
    <submittedName>
        <fullName evidence="2">Uncharacterized protein</fullName>
    </submittedName>
</protein>
<name>M0HIN7_HALEO</name>
<reference evidence="2 3" key="1">
    <citation type="journal article" date="2014" name="PLoS Genet.">
        <title>Phylogenetically driven sequencing of extremely halophilic archaea reveals strategies for static and dynamic osmo-response.</title>
        <authorList>
            <person name="Becker E.A."/>
            <person name="Seitzer P.M."/>
            <person name="Tritt A."/>
            <person name="Larsen D."/>
            <person name="Krusor M."/>
            <person name="Yao A.I."/>
            <person name="Wu D."/>
            <person name="Madern D."/>
            <person name="Eisen J.A."/>
            <person name="Darling A.E."/>
            <person name="Facciotti M.T."/>
        </authorList>
    </citation>
    <scope>NUCLEOTIDE SEQUENCE [LARGE SCALE GENOMIC DNA]</scope>
    <source>
        <strain evidence="2 3">ATCC BAA-1513</strain>
    </source>
</reference>
<dbReference type="EMBL" id="AOLK01000020">
    <property type="protein sequence ID" value="ELZ84415.1"/>
    <property type="molecule type" value="Genomic_DNA"/>
</dbReference>
<organism evidence="2 3">
    <name type="scientific">Haloferax elongans ATCC BAA-1513</name>
    <dbReference type="NCBI Taxonomy" id="1230453"/>
    <lineage>
        <taxon>Archaea</taxon>
        <taxon>Methanobacteriati</taxon>
        <taxon>Methanobacteriota</taxon>
        <taxon>Stenosarchaea group</taxon>
        <taxon>Halobacteria</taxon>
        <taxon>Halobacteriales</taxon>
        <taxon>Haloferacaceae</taxon>
        <taxon>Haloferax</taxon>
    </lineage>
</organism>
<comment type="caution">
    <text evidence="2">The sequence shown here is derived from an EMBL/GenBank/DDBJ whole genome shotgun (WGS) entry which is preliminary data.</text>
</comment>
<evidence type="ECO:0000313" key="2">
    <source>
        <dbReference type="EMBL" id="ELZ84415.1"/>
    </source>
</evidence>
<evidence type="ECO:0000313" key="3">
    <source>
        <dbReference type="Proteomes" id="UP000011612"/>
    </source>
</evidence>
<feature type="compositionally biased region" description="Basic and acidic residues" evidence="1">
    <location>
        <begin position="1"/>
        <end position="15"/>
    </location>
</feature>
<dbReference type="PATRIC" id="fig|1230453.4.peg.2522"/>
<feature type="region of interest" description="Disordered" evidence="1">
    <location>
        <begin position="1"/>
        <end position="24"/>
    </location>
</feature>
<dbReference type="Proteomes" id="UP000011612">
    <property type="component" value="Unassembled WGS sequence"/>
</dbReference>
<dbReference type="AlphaFoldDB" id="M0HIN7"/>